<feature type="domain" description="EGF-like" evidence="3">
    <location>
        <begin position="108"/>
        <end position="144"/>
    </location>
</feature>
<dbReference type="AlphaFoldDB" id="A0AAD4R1A4"/>
<dbReference type="InterPro" id="IPR036508">
    <property type="entry name" value="Chitin-bd_dom_sf"/>
</dbReference>
<feature type="region of interest" description="Disordered" evidence="1">
    <location>
        <begin position="441"/>
        <end position="467"/>
    </location>
</feature>
<dbReference type="SUPFAM" id="SSF57625">
    <property type="entry name" value="Invertebrate chitin-binding proteins"/>
    <property type="match status" value="1"/>
</dbReference>
<keyword evidence="2" id="KW-0732">Signal</keyword>
<sequence>MNQIKHISYRLLPLFLCFFVSSIYGYVPQTSTCNPQSDVLFAEDPTSSQSFLMCKPYGPPEYGYWERHYCPNEMSFEFATQQCKTVSMPPNVIRQENDILHIAILNGSCANGEQCIGGTVCDLAKRRCLCPYGTVANLETLSCVQPQLPADNTLPPQQPAVSSQQQYANYYGHVQNTRYPAATSSATLSGTNSAQNMATSFNQFYRTLLQSIQQPHQRVITGQPYSTGSSYTSKPTGNPQSPGVPAGSSCAHGEHCEGGSVCVHPMNICLCPGDSVNRNGQCVSLTVTKTEEQARPQPEITKVGIGGRCNQYNTFCDFSADCVNGYCQCLAPKVEYAGKCVTPKESGPGEPCNGGQVCSRGSVCDPKMPVCVCPQGTDLSNGWCVPQQRPTPDTLANTNSVVQPNNIPAPYISGGGYMAPNPTTSNAQIQSASVGSQIIENKSTSEENSRTSVPLSPPMPIPSSLSRGQTGVGARCSLNTECMQGAYCNGNSQPPTCQCLSTHVNVNDRCEKRMFVLVFVMFVNRLYCDLVESSNEQQFIGTANRQIIVEANNDTIDQTTYILARAWSIFVAGQSQFE</sequence>
<evidence type="ECO:0000259" key="3">
    <source>
        <dbReference type="SMART" id="SM00181"/>
    </source>
</evidence>
<evidence type="ECO:0000256" key="2">
    <source>
        <dbReference type="SAM" id="SignalP"/>
    </source>
</evidence>
<keyword evidence="5" id="KW-1185">Reference proteome</keyword>
<feature type="domain" description="EGF-like" evidence="3">
    <location>
        <begin position="351"/>
        <end position="385"/>
    </location>
</feature>
<proteinExistence type="predicted"/>
<feature type="signal peptide" evidence="2">
    <location>
        <begin position="1"/>
        <end position="25"/>
    </location>
</feature>
<feature type="domain" description="EGF-like" evidence="3">
    <location>
        <begin position="249"/>
        <end position="283"/>
    </location>
</feature>
<feature type="chain" id="PRO_5042107298" evidence="2">
    <location>
        <begin position="26"/>
        <end position="578"/>
    </location>
</feature>
<organism evidence="4 5">
    <name type="scientific">Ditylenchus destructor</name>
    <dbReference type="NCBI Taxonomy" id="166010"/>
    <lineage>
        <taxon>Eukaryota</taxon>
        <taxon>Metazoa</taxon>
        <taxon>Ecdysozoa</taxon>
        <taxon>Nematoda</taxon>
        <taxon>Chromadorea</taxon>
        <taxon>Rhabditida</taxon>
        <taxon>Tylenchina</taxon>
        <taxon>Tylenchomorpha</taxon>
        <taxon>Sphaerularioidea</taxon>
        <taxon>Anguinidae</taxon>
        <taxon>Anguininae</taxon>
        <taxon>Ditylenchus</taxon>
    </lineage>
</organism>
<feature type="region of interest" description="Disordered" evidence="1">
    <location>
        <begin position="221"/>
        <end position="245"/>
    </location>
</feature>
<dbReference type="InterPro" id="IPR006149">
    <property type="entry name" value="EB_dom"/>
</dbReference>
<dbReference type="PANTHER" id="PTHR45985:SF11">
    <property type="entry name" value="EGF-LIKE DOMAIN-CONTAINING PROTEIN"/>
    <property type="match status" value="1"/>
</dbReference>
<dbReference type="PANTHER" id="PTHR45985">
    <property type="match status" value="1"/>
</dbReference>
<feature type="domain" description="EGF-like" evidence="3">
    <location>
        <begin position="475"/>
        <end position="511"/>
    </location>
</feature>
<feature type="compositionally biased region" description="Polar residues" evidence="1">
    <location>
        <begin position="223"/>
        <end position="241"/>
    </location>
</feature>
<dbReference type="GO" id="GO:0008061">
    <property type="term" value="F:chitin binding"/>
    <property type="evidence" value="ECO:0007669"/>
    <property type="project" value="InterPro"/>
</dbReference>
<dbReference type="SMART" id="SM00181">
    <property type="entry name" value="EGF"/>
    <property type="match status" value="4"/>
</dbReference>
<dbReference type="InterPro" id="IPR052740">
    <property type="entry name" value="CE4"/>
</dbReference>
<protein>
    <submittedName>
        <fullName evidence="4">EB module domain-containing protein</fullName>
    </submittedName>
</protein>
<comment type="caution">
    <text evidence="4">The sequence shown here is derived from an EMBL/GenBank/DDBJ whole genome shotgun (WGS) entry which is preliminary data.</text>
</comment>
<dbReference type="InterPro" id="IPR000742">
    <property type="entry name" value="EGF"/>
</dbReference>
<evidence type="ECO:0000256" key="1">
    <source>
        <dbReference type="SAM" id="MobiDB-lite"/>
    </source>
</evidence>
<dbReference type="Proteomes" id="UP001201812">
    <property type="component" value="Unassembled WGS sequence"/>
</dbReference>
<gene>
    <name evidence="4" type="ORF">DdX_11382</name>
</gene>
<evidence type="ECO:0000313" key="5">
    <source>
        <dbReference type="Proteomes" id="UP001201812"/>
    </source>
</evidence>
<name>A0AAD4R1A4_9BILA</name>
<dbReference type="Pfam" id="PF01683">
    <property type="entry name" value="EB"/>
    <property type="match status" value="2"/>
</dbReference>
<dbReference type="EMBL" id="JAKKPZ010000031">
    <property type="protein sequence ID" value="KAI1709310.1"/>
    <property type="molecule type" value="Genomic_DNA"/>
</dbReference>
<reference evidence="4" key="1">
    <citation type="submission" date="2022-01" db="EMBL/GenBank/DDBJ databases">
        <title>Genome Sequence Resource for Two Populations of Ditylenchus destructor, the Migratory Endoparasitic Phytonematode.</title>
        <authorList>
            <person name="Zhang H."/>
            <person name="Lin R."/>
            <person name="Xie B."/>
        </authorList>
    </citation>
    <scope>NUCLEOTIDE SEQUENCE</scope>
    <source>
        <strain evidence="4">BazhouSP</strain>
    </source>
</reference>
<accession>A0AAD4R1A4</accession>
<evidence type="ECO:0000313" key="4">
    <source>
        <dbReference type="EMBL" id="KAI1709310.1"/>
    </source>
</evidence>